<geneLocation type="plasmid" evidence="1">
    <name>pRV500</name>
</geneLocation>
<dbReference type="EMBL" id="KF559314">
    <property type="protein sequence ID" value="AJQ16981.1"/>
    <property type="molecule type" value="Genomic_DNA"/>
</dbReference>
<evidence type="ECO:0000313" key="1">
    <source>
        <dbReference type="EMBL" id="AAN62002.1"/>
    </source>
</evidence>
<reference evidence="2" key="2">
    <citation type="submission" date="2013-08" db="EMBL/GenBank/DDBJ databases">
        <title>Genetic Structure of Residential Plasmids in Lactobacillus sakei KCA311.</title>
        <authorList>
            <person name="Woo D.R."/>
            <person name="Ahn C."/>
        </authorList>
    </citation>
    <scope>NUCLEOTIDE SEQUENCE</scope>
    <source>
        <strain evidence="2">KCA311</strain>
        <plasmid evidence="2">pKCA15</plasmid>
        <plasmid evidence="3">pKCA9</plasmid>
    </source>
</reference>
<dbReference type="EMBL" id="AF438419">
    <property type="protein sequence ID" value="AAN62002.1"/>
    <property type="molecule type" value="Genomic_DNA"/>
</dbReference>
<organism evidence="1">
    <name type="scientific">Latilactobacillus sakei</name>
    <name type="common">Lactobacillus sakei</name>
    <dbReference type="NCBI Taxonomy" id="1599"/>
    <lineage>
        <taxon>Bacteria</taxon>
        <taxon>Bacillati</taxon>
        <taxon>Bacillota</taxon>
        <taxon>Bacilli</taxon>
        <taxon>Lactobacillales</taxon>
        <taxon>Lactobacillaceae</taxon>
        <taxon>Latilactobacillus</taxon>
    </lineage>
</organism>
<dbReference type="AlphaFoldDB" id="Q8GQB3"/>
<dbReference type="EMBL" id="KF559313">
    <property type="protein sequence ID" value="AJQ16963.1"/>
    <property type="molecule type" value="Genomic_DNA"/>
</dbReference>
<name>Q8GQB3_LATSK</name>
<geneLocation type="plasmid" evidence="3">
    <name>pKCA9</name>
</geneLocation>
<evidence type="ECO:0000313" key="3">
    <source>
        <dbReference type="EMBL" id="AJQ16981.1"/>
    </source>
</evidence>
<keyword evidence="1" id="KW-0614">Plasmid</keyword>
<geneLocation type="plasmid" evidence="2">
    <name>pKCA15</name>
</geneLocation>
<reference evidence="1" key="1">
    <citation type="journal article" date="2003" name="Appl. Environ. Microbiol.">
        <title>Characterization of a Theta-Type Plasmid from Lactobacillus sakei: a Potential Basis for Low-Copy-Number Vectors in Lactobacilli.</title>
        <authorList>
            <person name="Alpert C.A."/>
            <person name="Crutz-Le Coq A.M."/>
            <person name="Malleret C."/>
            <person name="Zagorec M."/>
        </authorList>
    </citation>
    <scope>NUCLEOTIDE SEQUENCE</scope>
    <source>
        <plasmid evidence="1">pRV500</plasmid>
    </source>
</reference>
<proteinExistence type="predicted"/>
<sequence>MRTYTPQLKLLVFVLNFLYQKSPSATTKNPNKTNQNQFDLTYFRYWLGLSLNKLKSWLHLNDLISA</sequence>
<accession>Q8GQB3</accession>
<evidence type="ECO:0000313" key="2">
    <source>
        <dbReference type="EMBL" id="AJQ16963.1"/>
    </source>
</evidence>
<protein>
    <submittedName>
        <fullName evidence="1">ORF-9</fullName>
    </submittedName>
</protein>